<sequence length="114" mass="13747">MMKGENMYQLTKEGEKNVSEFVEECRKRYKKISEYYRALSGHYTDCVDHVELPTREIILDEINSGERFLEDVWYVGDKYYMRDWCLSKKHSIYVSLELKYGTDFIEDKEKTCIN</sequence>
<reference evidence="1 2" key="1">
    <citation type="submission" date="2015-09" db="EMBL/GenBank/DDBJ databases">
        <authorList>
            <consortium name="Pathogen Informatics"/>
        </authorList>
    </citation>
    <scope>NUCLEOTIDE SEQUENCE [LARGE SCALE GENOMIC DNA]</scope>
    <source>
        <strain evidence="1 2">2789STDY5608868</strain>
    </source>
</reference>
<gene>
    <name evidence="1" type="ORF">ERS852425_02222</name>
</gene>
<evidence type="ECO:0000313" key="2">
    <source>
        <dbReference type="Proteomes" id="UP000095598"/>
    </source>
</evidence>
<evidence type="ECO:0000313" key="1">
    <source>
        <dbReference type="EMBL" id="CUN03916.1"/>
    </source>
</evidence>
<name>A0A173TNW1_ANAHA</name>
<proteinExistence type="predicted"/>
<dbReference type="AlphaFoldDB" id="A0A173TNW1"/>
<dbReference type="EMBL" id="CYXT01000017">
    <property type="protein sequence ID" value="CUN03916.1"/>
    <property type="molecule type" value="Genomic_DNA"/>
</dbReference>
<organism evidence="1 2">
    <name type="scientific">Anaerostipes hadrus</name>
    <dbReference type="NCBI Taxonomy" id="649756"/>
    <lineage>
        <taxon>Bacteria</taxon>
        <taxon>Bacillati</taxon>
        <taxon>Bacillota</taxon>
        <taxon>Clostridia</taxon>
        <taxon>Lachnospirales</taxon>
        <taxon>Lachnospiraceae</taxon>
        <taxon>Anaerostipes</taxon>
    </lineage>
</organism>
<accession>A0A173TNW1</accession>
<protein>
    <submittedName>
        <fullName evidence="1">Uncharacterized protein</fullName>
    </submittedName>
</protein>
<dbReference type="Proteomes" id="UP000095598">
    <property type="component" value="Unassembled WGS sequence"/>
</dbReference>